<dbReference type="InterPro" id="IPR016785">
    <property type="entry name" value="ComGD"/>
</dbReference>
<dbReference type="NCBIfam" id="NF040982">
    <property type="entry name" value="ComGD"/>
    <property type="match status" value="1"/>
</dbReference>
<dbReference type="Pfam" id="PF07963">
    <property type="entry name" value="N_methyl"/>
    <property type="match status" value="1"/>
</dbReference>
<protein>
    <submittedName>
        <fullName evidence="3">Prepilin-type N-terminal cleavage/methylation domain-containing protein</fullName>
    </submittedName>
</protein>
<proteinExistence type="predicted"/>
<dbReference type="AlphaFoldDB" id="A0A1E5GX20"/>
<dbReference type="RefSeq" id="WP_069634582.1">
    <property type="nucleotide sequence ID" value="NZ_JXKZ01000019.1"/>
</dbReference>
<sequence length="150" mass="17438">MIIKNMKGFTLVETLIVLFICTIFILLPTLAIKKWKQALEVEQFLSFFEKQLLFTQQMAIVNTVDTQIVFFEENQQFSFLIPKNDQMVEEMLEVPSSLKAVGPNKIIFKKSSGNNGVLSKFSFSWIEKNQLIEFQFQLGSGRYVRKNKQL</sequence>
<evidence type="ECO:0000256" key="1">
    <source>
        <dbReference type="ARBA" id="ARBA00004241"/>
    </source>
</evidence>
<dbReference type="STRING" id="903983.BCR23_04460"/>
<dbReference type="Proteomes" id="UP000094764">
    <property type="component" value="Unassembled WGS sequence"/>
</dbReference>
<reference evidence="4" key="1">
    <citation type="submission" date="2016-09" db="EMBL/GenBank/DDBJ databases">
        <authorList>
            <person name="Gulvik C.A."/>
        </authorList>
    </citation>
    <scope>NUCLEOTIDE SEQUENCE [LARGE SCALE GENOMIC DNA]</scope>
    <source>
        <strain evidence="4">LMG 26306</strain>
    </source>
</reference>
<dbReference type="OrthoDB" id="2199641at2"/>
<evidence type="ECO:0000256" key="2">
    <source>
        <dbReference type="ARBA" id="ARBA00023287"/>
    </source>
</evidence>
<organism evidence="3 4">
    <name type="scientific">Enterococcus quebecensis</name>
    <dbReference type="NCBI Taxonomy" id="903983"/>
    <lineage>
        <taxon>Bacteria</taxon>
        <taxon>Bacillati</taxon>
        <taxon>Bacillota</taxon>
        <taxon>Bacilli</taxon>
        <taxon>Lactobacillales</taxon>
        <taxon>Enterococcaceae</taxon>
        <taxon>Enterococcus</taxon>
    </lineage>
</organism>
<keyword evidence="2" id="KW-0178">Competence</keyword>
<dbReference type="EMBL" id="MIKB01000012">
    <property type="protein sequence ID" value="OEG17261.1"/>
    <property type="molecule type" value="Genomic_DNA"/>
</dbReference>
<gene>
    <name evidence="3" type="ORF">BCR23_04460</name>
</gene>
<dbReference type="GO" id="GO:0030420">
    <property type="term" value="P:establishment of competence for transformation"/>
    <property type="evidence" value="ECO:0007669"/>
    <property type="project" value="UniProtKB-KW"/>
</dbReference>
<evidence type="ECO:0000313" key="4">
    <source>
        <dbReference type="Proteomes" id="UP000094764"/>
    </source>
</evidence>
<dbReference type="GO" id="GO:0009986">
    <property type="term" value="C:cell surface"/>
    <property type="evidence" value="ECO:0007669"/>
    <property type="project" value="UniProtKB-SubCell"/>
</dbReference>
<accession>A0A1E5GX20</accession>
<evidence type="ECO:0000313" key="3">
    <source>
        <dbReference type="EMBL" id="OEG17261.1"/>
    </source>
</evidence>
<keyword evidence="4" id="KW-1185">Reference proteome</keyword>
<dbReference type="InterPro" id="IPR012902">
    <property type="entry name" value="N_methyl_site"/>
</dbReference>
<comment type="subcellular location">
    <subcellularLocation>
        <location evidence="1">Cell surface</location>
    </subcellularLocation>
</comment>
<dbReference type="PIRSF" id="PIRSF021292">
    <property type="entry name" value="Competence_ComGD"/>
    <property type="match status" value="1"/>
</dbReference>
<comment type="caution">
    <text evidence="3">The sequence shown here is derived from an EMBL/GenBank/DDBJ whole genome shotgun (WGS) entry which is preliminary data.</text>
</comment>
<name>A0A1E5GX20_9ENTE</name>